<name>A0A270MZ60_STEMA</name>
<sequence>MAGGGFTIGDWCWFIRQASPCRVIERQDVWGEVAYRVWLPAKDAVVRARSVDLASLESVRPSV</sequence>
<accession>A0A270MZ60</accession>
<evidence type="ECO:0000313" key="2">
    <source>
        <dbReference type="Proteomes" id="UP000216433"/>
    </source>
</evidence>
<feature type="non-terminal residue" evidence="1">
    <location>
        <position position="63"/>
    </location>
</feature>
<gene>
    <name evidence="1" type="ORF">CEK00_21460</name>
</gene>
<reference evidence="1 2" key="1">
    <citation type="submission" date="2017-06" db="EMBL/GenBank/DDBJ databases">
        <title>Genome sequencing and assembly of Stenotrophomonas maltophilia DF07.</title>
        <authorList>
            <person name="Iyer R."/>
        </authorList>
    </citation>
    <scope>NUCLEOTIDE SEQUENCE [LARGE SCALE GENOMIC DNA]</scope>
    <source>
        <strain evidence="1 2">DF07</strain>
    </source>
</reference>
<dbReference type="EMBL" id="NJGC01000115">
    <property type="protein sequence ID" value="PAM65183.1"/>
    <property type="molecule type" value="Genomic_DNA"/>
</dbReference>
<comment type="caution">
    <text evidence="1">The sequence shown here is derived from an EMBL/GenBank/DDBJ whole genome shotgun (WGS) entry which is preliminary data.</text>
</comment>
<protein>
    <submittedName>
        <fullName evidence="1">Uncharacterized protein</fullName>
    </submittedName>
</protein>
<proteinExistence type="predicted"/>
<dbReference type="Proteomes" id="UP000216433">
    <property type="component" value="Unassembled WGS sequence"/>
</dbReference>
<organism evidence="1 2">
    <name type="scientific">Stenotrophomonas maltophilia</name>
    <name type="common">Pseudomonas maltophilia</name>
    <name type="synonym">Xanthomonas maltophilia</name>
    <dbReference type="NCBI Taxonomy" id="40324"/>
    <lineage>
        <taxon>Bacteria</taxon>
        <taxon>Pseudomonadati</taxon>
        <taxon>Pseudomonadota</taxon>
        <taxon>Gammaproteobacteria</taxon>
        <taxon>Lysobacterales</taxon>
        <taxon>Lysobacteraceae</taxon>
        <taxon>Stenotrophomonas</taxon>
        <taxon>Stenotrophomonas maltophilia group</taxon>
    </lineage>
</organism>
<dbReference type="AlphaFoldDB" id="A0A270MZ60"/>
<evidence type="ECO:0000313" key="1">
    <source>
        <dbReference type="EMBL" id="PAM65183.1"/>
    </source>
</evidence>